<keyword evidence="3" id="KW-1185">Reference proteome</keyword>
<dbReference type="AlphaFoldDB" id="A0A0D8HPC4"/>
<comment type="caution">
    <text evidence="2">The sequence shown here is derived from an EMBL/GenBank/DDBJ whole genome shotgun (WGS) entry which is preliminary data.</text>
</comment>
<keyword evidence="1" id="KW-0472">Membrane</keyword>
<proteinExistence type="predicted"/>
<evidence type="ECO:0000256" key="1">
    <source>
        <dbReference type="SAM" id="Phobius"/>
    </source>
</evidence>
<keyword evidence="1" id="KW-1133">Transmembrane helix</keyword>
<reference evidence="2 3" key="1">
    <citation type="submission" date="2015-01" db="EMBL/GenBank/DDBJ databases">
        <title>Draft genome of the acidophilic iron oxidizer Acidithrix ferrooxidans strain Py-F3.</title>
        <authorList>
            <person name="Poehlein A."/>
            <person name="Eisen S."/>
            <person name="Schloemann M."/>
            <person name="Johnson B.D."/>
            <person name="Daniel R."/>
            <person name="Muehling M."/>
        </authorList>
    </citation>
    <scope>NUCLEOTIDE SEQUENCE [LARGE SCALE GENOMIC DNA]</scope>
    <source>
        <strain evidence="2 3">Py-F3</strain>
    </source>
</reference>
<feature type="transmembrane region" description="Helical" evidence="1">
    <location>
        <begin position="12"/>
        <end position="31"/>
    </location>
</feature>
<organism evidence="2 3">
    <name type="scientific">Acidithrix ferrooxidans</name>
    <dbReference type="NCBI Taxonomy" id="1280514"/>
    <lineage>
        <taxon>Bacteria</taxon>
        <taxon>Bacillati</taxon>
        <taxon>Actinomycetota</taxon>
        <taxon>Acidimicrobiia</taxon>
        <taxon>Acidimicrobiales</taxon>
        <taxon>Acidimicrobiaceae</taxon>
        <taxon>Acidithrix</taxon>
    </lineage>
</organism>
<evidence type="ECO:0000313" key="2">
    <source>
        <dbReference type="EMBL" id="KJF18961.1"/>
    </source>
</evidence>
<accession>A0A0D8HPC4</accession>
<evidence type="ECO:0000313" key="3">
    <source>
        <dbReference type="Proteomes" id="UP000032360"/>
    </source>
</evidence>
<sequence length="37" mass="4362">MESFDPIRIENKSFKGLVCLYLLFIVWGDFLREIVGL</sequence>
<keyword evidence="1" id="KW-0812">Transmembrane</keyword>
<gene>
    <name evidence="2" type="ORF">AXFE_01650</name>
</gene>
<protein>
    <submittedName>
        <fullName evidence="2">Uncharacterized protein</fullName>
    </submittedName>
</protein>
<dbReference type="Proteomes" id="UP000032360">
    <property type="component" value="Unassembled WGS sequence"/>
</dbReference>
<name>A0A0D8HPC4_9ACTN</name>
<dbReference type="EMBL" id="JXYS01000002">
    <property type="protein sequence ID" value="KJF18961.1"/>
    <property type="molecule type" value="Genomic_DNA"/>
</dbReference>
<dbReference type="STRING" id="1280514.AXFE_01650"/>